<evidence type="ECO:0000313" key="4">
    <source>
        <dbReference type="Proteomes" id="UP000663440"/>
    </source>
</evidence>
<dbReference type="RefSeq" id="WP_207295647.1">
    <property type="nucleotide sequence ID" value="NZ_CP071448.1"/>
</dbReference>
<feature type="domain" description="Response regulatory" evidence="2">
    <location>
        <begin position="12"/>
        <end position="133"/>
    </location>
</feature>
<gene>
    <name evidence="3" type="ORF">J0383_19585</name>
</gene>
<dbReference type="PROSITE" id="PS50110">
    <property type="entry name" value="RESPONSE_REGULATORY"/>
    <property type="match status" value="1"/>
</dbReference>
<dbReference type="Proteomes" id="UP000663440">
    <property type="component" value="Chromosome"/>
</dbReference>
<dbReference type="Pfam" id="PF00072">
    <property type="entry name" value="Response_reg"/>
    <property type="match status" value="1"/>
</dbReference>
<proteinExistence type="predicted"/>
<dbReference type="PANTHER" id="PTHR44520">
    <property type="entry name" value="RESPONSE REGULATOR RCP1-RELATED"/>
    <property type="match status" value="1"/>
</dbReference>
<evidence type="ECO:0000259" key="2">
    <source>
        <dbReference type="PROSITE" id="PS50110"/>
    </source>
</evidence>
<dbReference type="SUPFAM" id="SSF52172">
    <property type="entry name" value="CheY-like"/>
    <property type="match status" value="1"/>
</dbReference>
<feature type="modified residue" description="4-aspartylphosphate" evidence="1">
    <location>
        <position position="66"/>
    </location>
</feature>
<evidence type="ECO:0000313" key="3">
    <source>
        <dbReference type="EMBL" id="QSW88444.1"/>
    </source>
</evidence>
<dbReference type="PANTHER" id="PTHR44520:SF2">
    <property type="entry name" value="RESPONSE REGULATOR RCP1"/>
    <property type="match status" value="1"/>
</dbReference>
<dbReference type="SMART" id="SM00448">
    <property type="entry name" value="REC"/>
    <property type="match status" value="1"/>
</dbReference>
<dbReference type="Gene3D" id="3.40.50.2300">
    <property type="match status" value="1"/>
</dbReference>
<protein>
    <submittedName>
        <fullName evidence="3">Response regulator</fullName>
    </submittedName>
</protein>
<dbReference type="EMBL" id="CP071448">
    <property type="protein sequence ID" value="QSW88444.1"/>
    <property type="molecule type" value="Genomic_DNA"/>
</dbReference>
<name>A0ABX7QBM2_9FLAO</name>
<keyword evidence="4" id="KW-1185">Reference proteome</keyword>
<dbReference type="InterPro" id="IPR011006">
    <property type="entry name" value="CheY-like_superfamily"/>
</dbReference>
<organism evidence="3 4">
    <name type="scientific">Flavobacterium endoglycinae</name>
    <dbReference type="NCBI Taxonomy" id="2816357"/>
    <lineage>
        <taxon>Bacteria</taxon>
        <taxon>Pseudomonadati</taxon>
        <taxon>Bacteroidota</taxon>
        <taxon>Flavobacteriia</taxon>
        <taxon>Flavobacteriales</taxon>
        <taxon>Flavobacteriaceae</taxon>
        <taxon>Flavobacterium</taxon>
    </lineage>
</organism>
<evidence type="ECO:0000256" key="1">
    <source>
        <dbReference type="PROSITE-ProRule" id="PRU00169"/>
    </source>
</evidence>
<dbReference type="InterPro" id="IPR001789">
    <property type="entry name" value="Sig_transdc_resp-reg_receiver"/>
</dbReference>
<dbReference type="InterPro" id="IPR052893">
    <property type="entry name" value="TCS_response_regulator"/>
</dbReference>
<accession>A0ABX7QBM2</accession>
<reference evidence="3 4" key="1">
    <citation type="submission" date="2021-03" db="EMBL/GenBank/DDBJ databases">
        <title>Flavobacterium kribbensis sp. nov, an endophytic bacteria, isolated from soybean.</title>
        <authorList>
            <person name="Lee J."/>
            <person name="Seo J."/>
        </authorList>
    </citation>
    <scope>NUCLEOTIDE SEQUENCE [LARGE SCALE GENOMIC DNA]</scope>
    <source>
        <strain evidence="3 4">BB8</strain>
    </source>
</reference>
<sequence length="153" mass="17401">MQKNMTQRLFNHILLADDDIDDCDFFAEAVRDQFPDMKLSIMHDGAKLISLLENPQTPKSELVFLDLNMPIMSGEECLIKIRNSDALKKHIIIVFSTSSNTADIEKMYSLGANYFITKPVVYSHLPILIKKALSLVSQSDNLQPAFENFHVKI</sequence>
<keyword evidence="1" id="KW-0597">Phosphoprotein</keyword>